<organism evidence="1">
    <name type="scientific">Brugia malayi</name>
    <name type="common">Filarial nematode worm</name>
    <dbReference type="NCBI Taxonomy" id="6279"/>
    <lineage>
        <taxon>Eukaryota</taxon>
        <taxon>Metazoa</taxon>
        <taxon>Ecdysozoa</taxon>
        <taxon>Nematoda</taxon>
        <taxon>Chromadorea</taxon>
        <taxon>Rhabditida</taxon>
        <taxon>Spirurina</taxon>
        <taxon>Spiruromorpha</taxon>
        <taxon>Filarioidea</taxon>
        <taxon>Onchocercidae</taxon>
        <taxon>Brugia</taxon>
    </lineage>
</organism>
<name>A0A0J9Y1J0_BRUMA</name>
<evidence type="ECO:0000313" key="1">
    <source>
        <dbReference type="EMBL" id="CDP99937.1"/>
    </source>
</evidence>
<protein>
    <submittedName>
        <fullName evidence="1">Bm13541</fullName>
    </submittedName>
</protein>
<reference evidence="1" key="1">
    <citation type="journal article" date="2007" name="Science">
        <title>Draft genome of the filarial nematode parasite Brugia malayi.</title>
        <authorList>
            <person name="Ghedin E."/>
            <person name="Wang S."/>
            <person name="Spiro D."/>
            <person name="Caler E."/>
            <person name="Zhao Q."/>
            <person name="Crabtree J."/>
            <person name="Allen J.E."/>
            <person name="Delcher A.L."/>
            <person name="Guiliano D.B."/>
            <person name="Miranda-Saavedra D."/>
            <person name="Angiuoli S.V."/>
            <person name="Creasy T."/>
            <person name="Amedeo P."/>
            <person name="Haas B."/>
            <person name="El-Sayed N.M."/>
            <person name="Wortman J.R."/>
            <person name="Feldblyum T."/>
            <person name="Tallon L."/>
            <person name="Schatz M."/>
            <person name="Shumway M."/>
            <person name="Koo H."/>
            <person name="Salzberg S.L."/>
            <person name="Schobel S."/>
            <person name="Pertea M."/>
            <person name="Pop M."/>
            <person name="White O."/>
            <person name="Barton G.J."/>
            <person name="Carlow C.K."/>
            <person name="Crawford M.J."/>
            <person name="Daub J."/>
            <person name="Dimmic M.W."/>
            <person name="Estes C.F."/>
            <person name="Foster J.M."/>
            <person name="Ganatra M."/>
            <person name="Gregory W.F."/>
            <person name="Johnson N.M."/>
            <person name="Jin J."/>
            <person name="Komuniecki R."/>
            <person name="Korf I."/>
            <person name="Kumar S."/>
            <person name="Laney S."/>
            <person name="Li B.W."/>
            <person name="Li W."/>
            <person name="Lindblom T.H."/>
            <person name="Lustigman S."/>
            <person name="Ma D."/>
            <person name="Maina C.V."/>
            <person name="Martin D.M."/>
            <person name="McCarter J.P."/>
            <person name="McReynolds L."/>
            <person name="Mitreva M."/>
            <person name="Nutman T.B."/>
            <person name="Parkinson J."/>
            <person name="Peregrin-Alvarez J.M."/>
            <person name="Poole C."/>
            <person name="Ren Q."/>
            <person name="Saunders L."/>
            <person name="Sluder A.E."/>
            <person name="Smith K."/>
            <person name="Stanke M."/>
            <person name="Unnasch T.R."/>
            <person name="Ware J."/>
            <person name="Wei A.D."/>
            <person name="Weil G."/>
            <person name="Williams D.J."/>
            <person name="Zhang Y."/>
            <person name="Williams S.A."/>
            <person name="Fraser-Liggett C."/>
            <person name="Slatko B."/>
            <person name="Blaxter M.L."/>
            <person name="Scott A.L."/>
        </authorList>
    </citation>
    <scope>NUCLEOTIDE SEQUENCE</scope>
    <source>
        <strain evidence="1">FR3</strain>
    </source>
</reference>
<proteinExistence type="predicted"/>
<dbReference type="EMBL" id="LN857010">
    <property type="protein sequence ID" value="CDP99937.1"/>
    <property type="molecule type" value="Genomic_DNA"/>
</dbReference>
<accession>A0A0J9Y1J0</accession>
<reference evidence="1" key="2">
    <citation type="submission" date="2012-12" db="EMBL/GenBank/DDBJ databases">
        <authorList>
            <person name="Gao Y.W."/>
            <person name="Fan S.T."/>
            <person name="Sun H.T."/>
            <person name="Wang Z."/>
            <person name="Gao X.L."/>
            <person name="Li Y.G."/>
            <person name="Wang T.C."/>
            <person name="Zhang K."/>
            <person name="Xu W.W."/>
            <person name="Yu Z.J."/>
            <person name="Xia X.Z."/>
        </authorList>
    </citation>
    <scope>NUCLEOTIDE SEQUENCE</scope>
    <source>
        <strain evidence="1">FR3</strain>
    </source>
</reference>
<sequence>MVLDAVNSEEGTQPLYYQPEGAQSTQCARLSTSKWKEEKTNNCPSIPLELKLHSSYSAERVLNHCYN</sequence>
<gene>
    <name evidence="1" type="ORF">Bm13541</name>
    <name evidence="1" type="ORF">BM_Bm13541</name>
</gene>
<dbReference type="AlphaFoldDB" id="A0A0J9Y1J0"/>